<feature type="compositionally biased region" description="Polar residues" evidence="1">
    <location>
        <begin position="265"/>
        <end position="278"/>
    </location>
</feature>
<protein>
    <recommendedName>
        <fullName evidence="4">Peroxin 11C</fullName>
    </recommendedName>
</protein>
<reference evidence="2 3" key="1">
    <citation type="submission" date="2014-06" db="EMBL/GenBank/DDBJ databases">
        <title>The Genome of the Aflatoxigenic Filamentous Fungus Aspergillus nomius.</title>
        <authorList>
            <person name="Moore M.G."/>
            <person name="Shannon B.M."/>
            <person name="Brian M.M."/>
        </authorList>
    </citation>
    <scope>NUCLEOTIDE SEQUENCE [LARGE SCALE GENOMIC DNA]</scope>
    <source>
        <strain evidence="2 3">NRRL 13137</strain>
    </source>
</reference>
<proteinExistence type="predicted"/>
<comment type="caution">
    <text evidence="2">The sequence shown here is derived from an EMBL/GenBank/DDBJ whole genome shotgun (WGS) entry which is preliminary data.</text>
</comment>
<dbReference type="RefSeq" id="XP_015409082.1">
    <property type="nucleotide sequence ID" value="XM_015548626.1"/>
</dbReference>
<evidence type="ECO:0008006" key="4">
    <source>
        <dbReference type="Google" id="ProtNLM"/>
    </source>
</evidence>
<name>A0A0L1J8T8_ASPN3</name>
<dbReference type="GeneID" id="26805173"/>
<evidence type="ECO:0000313" key="2">
    <source>
        <dbReference type="EMBL" id="KNG88159.1"/>
    </source>
</evidence>
<organism evidence="2 3">
    <name type="scientific">Aspergillus nomiae NRRL (strain ATCC 15546 / NRRL 13137 / CBS 260.88 / M93)</name>
    <dbReference type="NCBI Taxonomy" id="1509407"/>
    <lineage>
        <taxon>Eukaryota</taxon>
        <taxon>Fungi</taxon>
        <taxon>Dikarya</taxon>
        <taxon>Ascomycota</taxon>
        <taxon>Pezizomycotina</taxon>
        <taxon>Eurotiomycetes</taxon>
        <taxon>Eurotiomycetidae</taxon>
        <taxon>Eurotiales</taxon>
        <taxon>Aspergillaceae</taxon>
        <taxon>Aspergillus</taxon>
        <taxon>Aspergillus subgen. Circumdati</taxon>
    </lineage>
</organism>
<dbReference type="STRING" id="1509407.A0A0L1J8T8"/>
<feature type="region of interest" description="Disordered" evidence="1">
    <location>
        <begin position="1"/>
        <end position="35"/>
    </location>
</feature>
<feature type="region of interest" description="Disordered" evidence="1">
    <location>
        <begin position="259"/>
        <end position="278"/>
    </location>
</feature>
<keyword evidence="3" id="KW-1185">Reference proteome</keyword>
<dbReference type="Proteomes" id="UP000037505">
    <property type="component" value="Unassembled WGS sequence"/>
</dbReference>
<dbReference type="AlphaFoldDB" id="A0A0L1J8T8"/>
<gene>
    <name evidence="2" type="ORF">ANOM_003369</name>
</gene>
<evidence type="ECO:0000313" key="3">
    <source>
        <dbReference type="Proteomes" id="UP000037505"/>
    </source>
</evidence>
<dbReference type="OrthoDB" id="10005898at2759"/>
<sequence>MSDSDHQQGDCIDASPGAERRSESKPSTVPDPHRVGKCQRWSISASLRSLDSTAHKINTLISSAIGQDTALGSIEYLSHALHYFLLSRIWRKLKARLYVLLKVIRRRKSTPCQHRSNPEPAGTPPWSPLLSLSTLMYDTRCTLRLLGLFSIWTWGSETAKAPPVDRIVRTITRLQLLATTSYQLLENVAFLMSKDVLPERLWDRLDVDKLYSWSLLSLCAHMTLQLGKLWRESVLRKEEDRKLGLSTNGSIKMIDKEDDNATEAGDNNNNTEVSTQQEEITEARKSLISSLTWGALCAHWGLPTGIGIPEDFIGALSFVADAWDLRDTWNSIEVP</sequence>
<accession>A0A0L1J8T8</accession>
<evidence type="ECO:0000256" key="1">
    <source>
        <dbReference type="SAM" id="MobiDB-lite"/>
    </source>
</evidence>
<dbReference type="EMBL" id="JNOM01000060">
    <property type="protein sequence ID" value="KNG88159.1"/>
    <property type="molecule type" value="Genomic_DNA"/>
</dbReference>